<dbReference type="EMBL" id="JAQNDK010000006">
    <property type="protein sequence ID" value="MDC0684844.1"/>
    <property type="molecule type" value="Genomic_DNA"/>
</dbReference>
<feature type="transmembrane region" description="Helical" evidence="2">
    <location>
        <begin position="73"/>
        <end position="95"/>
    </location>
</feature>
<feature type="region of interest" description="Disordered" evidence="1">
    <location>
        <begin position="394"/>
        <end position="417"/>
    </location>
</feature>
<keyword evidence="5" id="KW-1185">Reference proteome</keyword>
<evidence type="ECO:0000313" key="5">
    <source>
        <dbReference type="Proteomes" id="UP001217485"/>
    </source>
</evidence>
<evidence type="ECO:0000313" key="4">
    <source>
        <dbReference type="EMBL" id="MDC0684844.1"/>
    </source>
</evidence>
<dbReference type="InterPro" id="IPR011990">
    <property type="entry name" value="TPR-like_helical_dom_sf"/>
</dbReference>
<protein>
    <submittedName>
        <fullName evidence="4">FecR domain-containing protein</fullName>
    </submittedName>
</protein>
<accession>A0ABT5CEH0</accession>
<keyword evidence="2" id="KW-0812">Transmembrane</keyword>
<evidence type="ECO:0000259" key="3">
    <source>
        <dbReference type="Pfam" id="PF04773"/>
    </source>
</evidence>
<dbReference type="Proteomes" id="UP001217485">
    <property type="component" value="Unassembled WGS sequence"/>
</dbReference>
<dbReference type="Gene3D" id="2.60.120.1440">
    <property type="match status" value="1"/>
</dbReference>
<dbReference type="Gene3D" id="1.25.40.10">
    <property type="entry name" value="Tetratricopeptide repeat domain"/>
    <property type="match status" value="1"/>
</dbReference>
<sequence length="417" mass="43774">MKQDDVDATPNERAAAAGVDGVEASLRALVEQPVPPLPRVQARYLQQRIAGRIDQLAAEAAERRARGARQKRAALAAAALAAALTAAAAGVFIMVRTREAPPAAAQVTALQGSVEIAAGDATRSPPSLSLVPLASDEELRTGEGARAKASLATGATVEVGPSTRVRFAPVGAGRDRAGDVVALEQGRIAVEVPPLPAGMSLSVHTSDAVVTVHGTRFSVERRPDAAGEPAETRVSVVEGRVAVRRGEVERFLGPGETWSSRDEERRSDRPAEGQPGDAPAPPRDGQDSDGQDSAAGEGGRGDKAGEGGAGEPRTPRDAREAPARTSLTAENELLQGAMAARRRGQPRRAIERLDLLLARYPDSPLAEIARVERLRAVEMLGDKERTAAEARRYLKDYPQGFGREEATSASRPGGARP</sequence>
<dbReference type="InterPro" id="IPR006860">
    <property type="entry name" value="FecR"/>
</dbReference>
<organism evidence="4 5">
    <name type="scientific">Sorangium atrum</name>
    <dbReference type="NCBI Taxonomy" id="2995308"/>
    <lineage>
        <taxon>Bacteria</taxon>
        <taxon>Pseudomonadati</taxon>
        <taxon>Myxococcota</taxon>
        <taxon>Polyangia</taxon>
        <taxon>Polyangiales</taxon>
        <taxon>Polyangiaceae</taxon>
        <taxon>Sorangium</taxon>
    </lineage>
</organism>
<feature type="compositionally biased region" description="Basic and acidic residues" evidence="1">
    <location>
        <begin position="259"/>
        <end position="271"/>
    </location>
</feature>
<comment type="caution">
    <text evidence="4">The sequence shown here is derived from an EMBL/GenBank/DDBJ whole genome shotgun (WGS) entry which is preliminary data.</text>
</comment>
<feature type="region of interest" description="Disordered" evidence="1">
    <location>
        <begin position="253"/>
        <end position="347"/>
    </location>
</feature>
<dbReference type="Pfam" id="PF04773">
    <property type="entry name" value="FecR"/>
    <property type="match status" value="1"/>
</dbReference>
<reference evidence="4 5" key="1">
    <citation type="submission" date="2023-01" db="EMBL/GenBank/DDBJ databases">
        <title>Minimal conservation of predation-associated metabolite biosynthetic gene clusters underscores biosynthetic potential of Myxococcota including descriptions for ten novel species: Archangium lansinium sp. nov., Myxococcus landrumus sp. nov., Nannocystis bai.</title>
        <authorList>
            <person name="Ahearne A."/>
            <person name="Stevens C."/>
            <person name="Dowd S."/>
        </authorList>
    </citation>
    <scope>NUCLEOTIDE SEQUENCE [LARGE SCALE GENOMIC DNA]</scope>
    <source>
        <strain evidence="4 5">WIWO2</strain>
    </source>
</reference>
<proteinExistence type="predicted"/>
<dbReference type="PANTHER" id="PTHR30273:SF2">
    <property type="entry name" value="PROTEIN FECR"/>
    <property type="match status" value="1"/>
</dbReference>
<keyword evidence="2" id="KW-0472">Membrane</keyword>
<dbReference type="InterPro" id="IPR012373">
    <property type="entry name" value="Ferrdict_sens_TM"/>
</dbReference>
<evidence type="ECO:0000256" key="1">
    <source>
        <dbReference type="SAM" id="MobiDB-lite"/>
    </source>
</evidence>
<keyword evidence="2" id="KW-1133">Transmembrane helix</keyword>
<evidence type="ECO:0000256" key="2">
    <source>
        <dbReference type="SAM" id="Phobius"/>
    </source>
</evidence>
<dbReference type="RefSeq" id="WP_272102973.1">
    <property type="nucleotide sequence ID" value="NZ_JAQNDK010000006.1"/>
</dbReference>
<dbReference type="PANTHER" id="PTHR30273">
    <property type="entry name" value="PERIPLASMIC SIGNAL SENSOR AND SIGMA FACTOR ACTIVATOR FECR-RELATED"/>
    <property type="match status" value="1"/>
</dbReference>
<gene>
    <name evidence="4" type="ORF">POL72_44420</name>
</gene>
<name>A0ABT5CEH0_9BACT</name>
<feature type="domain" description="FecR protein" evidence="3">
    <location>
        <begin position="138"/>
        <end position="241"/>
    </location>
</feature>
<feature type="compositionally biased region" description="Basic and acidic residues" evidence="1">
    <location>
        <begin position="313"/>
        <end position="322"/>
    </location>
</feature>